<evidence type="ECO:0000313" key="2">
    <source>
        <dbReference type="EMBL" id="MFK8292816.1"/>
    </source>
</evidence>
<reference evidence="3" key="3">
    <citation type="submission" date="2017-06" db="EMBL/GenBank/DDBJ databases">
        <title>Capnocytophaga spp. assemblies.</title>
        <authorList>
            <person name="Gulvik C.A."/>
        </authorList>
    </citation>
    <scope>NUCLEOTIDE SEQUENCE [LARGE SCALE GENOMIC DNA]</scope>
    <source>
        <strain evidence="3">H2177</strain>
    </source>
</reference>
<accession>A0A250FZH8</accession>
<organism evidence="1 3">
    <name type="scientific">Capnocytophaga stomatis</name>
    <dbReference type="NCBI Taxonomy" id="1848904"/>
    <lineage>
        <taxon>Bacteria</taxon>
        <taxon>Pseudomonadati</taxon>
        <taxon>Bacteroidota</taxon>
        <taxon>Flavobacteriia</taxon>
        <taxon>Flavobacteriales</taxon>
        <taxon>Flavobacteriaceae</taxon>
        <taxon>Capnocytophaga</taxon>
    </lineage>
</organism>
<proteinExistence type="predicted"/>
<dbReference type="OrthoDB" id="9805877at2"/>
<dbReference type="EMBL" id="JBJGWJ010000001">
    <property type="protein sequence ID" value="MFK8292816.1"/>
    <property type="molecule type" value="Genomic_DNA"/>
</dbReference>
<sequence length="243" mass="28632">MSDLKFAFTIDLDWASEAVIEYALLPVLEDNIPLTIFSTHNSEWLISRSINNHNIELEIHPNFCLNSSHGSTYDEVFNYCNQLQTEKKGFRCHRYFEVNEINEYYKSEGYKYSSNICTDLHYIQPFYNRVGLLSIPLFMEDGGFLLQKHSLSLETILKRLPEKGTIVFLFHPMHLAFNSNNFHTMKNLKKSISIEEYQNISIETIKKNKNNFYGINHLLWELIKWSKENMIECVLLKSLINEK</sequence>
<dbReference type="Proteomes" id="UP000217348">
    <property type="component" value="Chromosome"/>
</dbReference>
<dbReference type="KEGG" id="csto:CGC58_12395"/>
<reference evidence="2 4" key="1">
    <citation type="journal article" date="2016" name="Sci. Rep.">
        <title>Whole genome sequencing identifies a novel species of the genus Capnocytophaga isolated from dog and cat bite wounds in humans.</title>
        <authorList>
            <person name="Zangenah S."/>
            <person name="Abbasi N."/>
            <person name="Andersson A.F."/>
            <person name="Bergman P."/>
        </authorList>
    </citation>
    <scope>NUCLEOTIDE SEQUENCE [LARGE SCALE GENOMIC DNA]</scope>
    <source>
        <strain evidence="2 4">W5</strain>
    </source>
</reference>
<protein>
    <recommendedName>
        <fullName evidence="5">NodB homology domain-containing protein</fullName>
    </recommendedName>
</protein>
<dbReference type="RefSeq" id="WP_095897002.1">
    <property type="nucleotide sequence ID" value="NZ_BOPJ01000006.1"/>
</dbReference>
<evidence type="ECO:0000313" key="4">
    <source>
        <dbReference type="Proteomes" id="UP001622370"/>
    </source>
</evidence>
<reference evidence="1" key="2">
    <citation type="journal article" date="2017" name="Genome Announc.">
        <title>Twelve Complete Reference Genomes of Clinical Isolates in the Capnocytophaga Genus.</title>
        <authorList>
            <person name="Villarma A."/>
            <person name="Gulvik C.A."/>
            <person name="Rowe L.A."/>
            <person name="Sheth M."/>
            <person name="Juieng P."/>
            <person name="Nicholson A.C."/>
            <person name="Loparev V.N."/>
            <person name="McQuiston J.R."/>
        </authorList>
    </citation>
    <scope>NUCLEOTIDE SEQUENCE</scope>
    <source>
        <strain evidence="1">H2177</strain>
    </source>
</reference>
<dbReference type="Proteomes" id="UP001622370">
    <property type="component" value="Unassembled WGS sequence"/>
</dbReference>
<dbReference type="InterPro" id="IPR054492">
    <property type="entry name" value="WbmS-like"/>
</dbReference>
<dbReference type="EMBL" id="CP022387">
    <property type="protein sequence ID" value="ATA90463.1"/>
    <property type="molecule type" value="Genomic_DNA"/>
</dbReference>
<evidence type="ECO:0000313" key="1">
    <source>
        <dbReference type="EMBL" id="ATA90463.1"/>
    </source>
</evidence>
<dbReference type="Gene3D" id="3.20.20.370">
    <property type="entry name" value="Glycoside hydrolase/deacetylase"/>
    <property type="match status" value="1"/>
</dbReference>
<evidence type="ECO:0000313" key="3">
    <source>
        <dbReference type="Proteomes" id="UP000217348"/>
    </source>
</evidence>
<keyword evidence="4" id="KW-1185">Reference proteome</keyword>
<name>A0A250FZH8_9FLAO</name>
<dbReference type="AlphaFoldDB" id="A0A250FZH8"/>
<gene>
    <name evidence="2" type="ORF">ACI76L_03370</name>
    <name evidence="1" type="ORF">CGC58_12395</name>
</gene>
<reference evidence="2" key="4">
    <citation type="submission" date="2024-10" db="EMBL/GenBank/DDBJ databases">
        <authorList>
            <person name="Bergman P."/>
            <person name="Andersson A.F."/>
            <person name="Zangenah S."/>
            <person name="Abbasi N."/>
        </authorList>
    </citation>
    <scope>NUCLEOTIDE SEQUENCE</scope>
    <source>
        <strain evidence="2">W5</strain>
    </source>
</reference>
<dbReference type="Pfam" id="PF22537">
    <property type="entry name" value="WbmS-like"/>
    <property type="match status" value="1"/>
</dbReference>
<evidence type="ECO:0008006" key="5">
    <source>
        <dbReference type="Google" id="ProtNLM"/>
    </source>
</evidence>